<evidence type="ECO:0000313" key="2">
    <source>
        <dbReference type="Proteomes" id="UP000028582"/>
    </source>
</evidence>
<evidence type="ECO:0000313" key="1">
    <source>
        <dbReference type="EMBL" id="ETO67398.1"/>
    </source>
</evidence>
<accession>A0A080ZL87</accession>
<dbReference type="EMBL" id="ANJA01002899">
    <property type="protein sequence ID" value="ETO67398.1"/>
    <property type="molecule type" value="Genomic_DNA"/>
</dbReference>
<organism evidence="1 2">
    <name type="scientific">Phytophthora nicotianae P1976</name>
    <dbReference type="NCBI Taxonomy" id="1317066"/>
    <lineage>
        <taxon>Eukaryota</taxon>
        <taxon>Sar</taxon>
        <taxon>Stramenopiles</taxon>
        <taxon>Oomycota</taxon>
        <taxon>Peronosporomycetes</taxon>
        <taxon>Peronosporales</taxon>
        <taxon>Peronosporaceae</taxon>
        <taxon>Phytophthora</taxon>
    </lineage>
</organism>
<name>A0A080ZL87_PHYNI</name>
<dbReference type="AlphaFoldDB" id="A0A080ZL87"/>
<sequence>MYCVRMAFLCPVCNVYSLSWYMIRVSSFCGRLSLTATTTDRPLGPDTLTPQDVSFLAGLYWKILRQKAAPGGWRKEPLNQSDAKGVVMFVEVQMAMRKLT</sequence>
<gene>
    <name evidence="1" type="ORF">F444_15695</name>
</gene>
<protein>
    <submittedName>
        <fullName evidence="1">Uncharacterized protein</fullName>
    </submittedName>
</protein>
<proteinExistence type="predicted"/>
<dbReference type="Proteomes" id="UP000028582">
    <property type="component" value="Unassembled WGS sequence"/>
</dbReference>
<comment type="caution">
    <text evidence="1">The sequence shown here is derived from an EMBL/GenBank/DDBJ whole genome shotgun (WGS) entry which is preliminary data.</text>
</comment>
<reference evidence="1 2" key="1">
    <citation type="submission" date="2013-11" db="EMBL/GenBank/DDBJ databases">
        <title>The Genome Sequence of Phytophthora parasitica P1976.</title>
        <authorList>
            <consortium name="The Broad Institute Genomics Platform"/>
            <person name="Russ C."/>
            <person name="Tyler B."/>
            <person name="Panabieres F."/>
            <person name="Shan W."/>
            <person name="Tripathy S."/>
            <person name="Grunwald N."/>
            <person name="Machado M."/>
            <person name="Johnson C.S."/>
            <person name="Walker B."/>
            <person name="Young S."/>
            <person name="Zeng Q."/>
            <person name="Gargeya S."/>
            <person name="Fitzgerald M."/>
            <person name="Haas B."/>
            <person name="Abouelleil A."/>
            <person name="Allen A.W."/>
            <person name="Alvarado L."/>
            <person name="Arachchi H.M."/>
            <person name="Berlin A.M."/>
            <person name="Chapman S.B."/>
            <person name="Gainer-Dewar J."/>
            <person name="Goldberg J."/>
            <person name="Griggs A."/>
            <person name="Gujja S."/>
            <person name="Hansen M."/>
            <person name="Howarth C."/>
            <person name="Imamovic A."/>
            <person name="Ireland A."/>
            <person name="Larimer J."/>
            <person name="McCowan C."/>
            <person name="Murphy C."/>
            <person name="Pearson M."/>
            <person name="Poon T.W."/>
            <person name="Priest M."/>
            <person name="Roberts A."/>
            <person name="Saif S."/>
            <person name="Shea T."/>
            <person name="Sisk P."/>
            <person name="Sykes S."/>
            <person name="Wortman J."/>
            <person name="Nusbaum C."/>
            <person name="Birren B."/>
        </authorList>
    </citation>
    <scope>NUCLEOTIDE SEQUENCE [LARGE SCALE GENOMIC DNA]</scope>
    <source>
        <strain evidence="1 2">P1976</strain>
    </source>
</reference>